<evidence type="ECO:0000313" key="8">
    <source>
        <dbReference type="Proteomes" id="UP001529510"/>
    </source>
</evidence>
<dbReference type="InterPro" id="IPR027417">
    <property type="entry name" value="P-loop_NTPase"/>
</dbReference>
<keyword evidence="4" id="KW-0175">Coiled coil</keyword>
<sequence>MKSVTKTCQRETGDACGRPVTVVDTPGLFDTSLSNEEIQQEIMRCIELSAPGPHVFLLVIAVGPFTQEEKETLQLIKMTFGQKAEAYTMVLFTRGDNLDESIEDYIKDGDPHVQQLIYDCGERFHVFNNKQKDRDQVVGLLKKIDKMMWNSNASFYNDKMFQEAERAFRLMQINREKEEEVRQEMEAIKSKYESAIREIQDKLEEEKAKLKVRDLLLIKKDSILLRNLQTRRERDTGDIEQIINQPSLQAPSDRIKNEEEQLSGQWKTAQGATGGESDRDKKKKAKKLG</sequence>
<dbReference type="FunFam" id="3.40.50.300:FF:000366">
    <property type="entry name" value="GTPase, IMAP family member 2"/>
    <property type="match status" value="1"/>
</dbReference>
<dbReference type="EMBL" id="JAMKFB020000003">
    <property type="protein sequence ID" value="KAL0198975.1"/>
    <property type="molecule type" value="Genomic_DNA"/>
</dbReference>
<comment type="caution">
    <text evidence="7">The sequence shown here is derived from an EMBL/GenBank/DDBJ whole genome shotgun (WGS) entry which is preliminary data.</text>
</comment>
<dbReference type="PANTHER" id="PTHR10903:SF170">
    <property type="entry name" value="GTPASE IMAP FAMILY MEMBER 7"/>
    <property type="match status" value="1"/>
</dbReference>
<feature type="domain" description="AIG1-type G" evidence="6">
    <location>
        <begin position="1"/>
        <end position="165"/>
    </location>
</feature>
<dbReference type="Pfam" id="PF04548">
    <property type="entry name" value="AIG1"/>
    <property type="match status" value="1"/>
</dbReference>
<evidence type="ECO:0000256" key="2">
    <source>
        <dbReference type="ARBA" id="ARBA00022741"/>
    </source>
</evidence>
<keyword evidence="3" id="KW-0342">GTP-binding</keyword>
<name>A0ABD0RKB7_CIRMR</name>
<feature type="non-terminal residue" evidence="7">
    <location>
        <position position="289"/>
    </location>
</feature>
<evidence type="ECO:0000313" key="7">
    <source>
        <dbReference type="EMBL" id="KAL0198975.1"/>
    </source>
</evidence>
<dbReference type="AlphaFoldDB" id="A0ABD0RKB7"/>
<keyword evidence="8" id="KW-1185">Reference proteome</keyword>
<dbReference type="Proteomes" id="UP001529510">
    <property type="component" value="Unassembled WGS sequence"/>
</dbReference>
<protein>
    <recommendedName>
        <fullName evidence="6">AIG1-type G domain-containing protein</fullName>
    </recommendedName>
</protein>
<gene>
    <name evidence="7" type="ORF">M9458_007515</name>
</gene>
<dbReference type="InterPro" id="IPR006703">
    <property type="entry name" value="G_AIG1"/>
</dbReference>
<evidence type="ECO:0000256" key="3">
    <source>
        <dbReference type="ARBA" id="ARBA00023134"/>
    </source>
</evidence>
<evidence type="ECO:0000256" key="4">
    <source>
        <dbReference type="SAM" id="Coils"/>
    </source>
</evidence>
<evidence type="ECO:0000259" key="6">
    <source>
        <dbReference type="PROSITE" id="PS51720"/>
    </source>
</evidence>
<dbReference type="PANTHER" id="PTHR10903">
    <property type="entry name" value="GTPASE, IMAP FAMILY MEMBER-RELATED"/>
    <property type="match status" value="1"/>
</dbReference>
<organism evidence="7 8">
    <name type="scientific">Cirrhinus mrigala</name>
    <name type="common">Mrigala</name>
    <dbReference type="NCBI Taxonomy" id="683832"/>
    <lineage>
        <taxon>Eukaryota</taxon>
        <taxon>Metazoa</taxon>
        <taxon>Chordata</taxon>
        <taxon>Craniata</taxon>
        <taxon>Vertebrata</taxon>
        <taxon>Euteleostomi</taxon>
        <taxon>Actinopterygii</taxon>
        <taxon>Neopterygii</taxon>
        <taxon>Teleostei</taxon>
        <taxon>Ostariophysi</taxon>
        <taxon>Cypriniformes</taxon>
        <taxon>Cyprinidae</taxon>
        <taxon>Labeoninae</taxon>
        <taxon>Labeonini</taxon>
        <taxon>Cirrhinus</taxon>
    </lineage>
</organism>
<dbReference type="InterPro" id="IPR045058">
    <property type="entry name" value="GIMA/IAN/Toc"/>
</dbReference>
<accession>A0ABD0RKB7</accession>
<dbReference type="PROSITE" id="PS51720">
    <property type="entry name" value="G_AIG1"/>
    <property type="match status" value="1"/>
</dbReference>
<feature type="region of interest" description="Disordered" evidence="5">
    <location>
        <begin position="246"/>
        <end position="289"/>
    </location>
</feature>
<comment type="similarity">
    <text evidence="1">Belongs to the TRAFAC class TrmE-Era-EngA-EngB-Septin-like GTPase superfamily. AIG1/Toc34/Toc159-like paraseptin GTPase family. IAN subfamily.</text>
</comment>
<dbReference type="SUPFAM" id="SSF52540">
    <property type="entry name" value="P-loop containing nucleoside triphosphate hydrolases"/>
    <property type="match status" value="1"/>
</dbReference>
<feature type="compositionally biased region" description="Polar residues" evidence="5">
    <location>
        <begin position="262"/>
        <end position="271"/>
    </location>
</feature>
<feature type="coiled-coil region" evidence="4">
    <location>
        <begin position="175"/>
        <end position="209"/>
    </location>
</feature>
<reference evidence="7 8" key="1">
    <citation type="submission" date="2024-05" db="EMBL/GenBank/DDBJ databases">
        <title>Genome sequencing and assembly of Indian major carp, Cirrhinus mrigala (Hamilton, 1822).</title>
        <authorList>
            <person name="Mohindra V."/>
            <person name="Chowdhury L.M."/>
            <person name="Lal K."/>
            <person name="Jena J.K."/>
        </authorList>
    </citation>
    <scope>NUCLEOTIDE SEQUENCE [LARGE SCALE GENOMIC DNA]</scope>
    <source>
        <strain evidence="7">CM1030</strain>
        <tissue evidence="7">Blood</tissue>
    </source>
</reference>
<evidence type="ECO:0000256" key="1">
    <source>
        <dbReference type="ARBA" id="ARBA00008535"/>
    </source>
</evidence>
<dbReference type="GO" id="GO:0005525">
    <property type="term" value="F:GTP binding"/>
    <property type="evidence" value="ECO:0007669"/>
    <property type="project" value="UniProtKB-KW"/>
</dbReference>
<proteinExistence type="inferred from homology"/>
<dbReference type="Gene3D" id="3.40.50.300">
    <property type="entry name" value="P-loop containing nucleotide triphosphate hydrolases"/>
    <property type="match status" value="1"/>
</dbReference>
<evidence type="ECO:0000256" key="5">
    <source>
        <dbReference type="SAM" id="MobiDB-lite"/>
    </source>
</evidence>
<keyword evidence="2" id="KW-0547">Nucleotide-binding</keyword>